<organism evidence="5">
    <name type="scientific">hydrothermal vent metagenome</name>
    <dbReference type="NCBI Taxonomy" id="652676"/>
    <lineage>
        <taxon>unclassified sequences</taxon>
        <taxon>metagenomes</taxon>
        <taxon>ecological metagenomes</taxon>
    </lineage>
</organism>
<dbReference type="Pfam" id="PF02633">
    <property type="entry name" value="Creatininase"/>
    <property type="match status" value="1"/>
</dbReference>
<keyword evidence="3 5" id="KW-0378">Hydrolase</keyword>
<proteinExistence type="predicted"/>
<name>A0A160TP78_9ZZZZ</name>
<protein>
    <submittedName>
        <fullName evidence="5">Creatinine amidohydrolase</fullName>
        <ecNumber evidence="5">3.5.2.10</ecNumber>
    </submittedName>
</protein>
<dbReference type="EC" id="3.5.2.10" evidence="5"/>
<gene>
    <name evidence="5" type="ORF">MGWOODY_XGa148</name>
</gene>
<evidence type="ECO:0000256" key="4">
    <source>
        <dbReference type="ARBA" id="ARBA00022833"/>
    </source>
</evidence>
<dbReference type="GO" id="GO:0016811">
    <property type="term" value="F:hydrolase activity, acting on carbon-nitrogen (but not peptide) bonds, in linear amides"/>
    <property type="evidence" value="ECO:0007669"/>
    <property type="project" value="TreeGrafter"/>
</dbReference>
<dbReference type="InterPro" id="IPR024087">
    <property type="entry name" value="Creatininase-like_sf"/>
</dbReference>
<dbReference type="GO" id="GO:0047789">
    <property type="term" value="F:creatininase activity"/>
    <property type="evidence" value="ECO:0007669"/>
    <property type="project" value="UniProtKB-EC"/>
</dbReference>
<dbReference type="InterPro" id="IPR003785">
    <property type="entry name" value="Creatininase/forma_Hydrolase"/>
</dbReference>
<sequence length="251" mass="27370">MKLETATSREVADYLEECSGIVLPTGSLEQHGPIGLIGTDALCVTTISERAATESTMLIAPTLYYTPAQFNMSFAGTVSVTARAFAQLFEDILRSLHRQGFKFIYVLNGHGANLAPMRSAVHDLYLDLDDRAPKVKLRSWWDYPTVNALRNELYGEWEGMHGTPSEVAITQASVRVVDSSNHQPPTLLSKEFIRDHAGDFHGPASEHALDFPDGRVGSHSELATIEHGEALIAAAASALKGEFTSWISSPD</sequence>
<dbReference type="GO" id="GO:0009231">
    <property type="term" value="P:riboflavin biosynthetic process"/>
    <property type="evidence" value="ECO:0007669"/>
    <property type="project" value="TreeGrafter"/>
</dbReference>
<dbReference type="SUPFAM" id="SSF102215">
    <property type="entry name" value="Creatininase"/>
    <property type="match status" value="1"/>
</dbReference>
<accession>A0A160TP78</accession>
<comment type="cofactor">
    <cofactor evidence="1">
        <name>Zn(2+)</name>
        <dbReference type="ChEBI" id="CHEBI:29105"/>
    </cofactor>
</comment>
<dbReference type="PANTHER" id="PTHR35005:SF1">
    <property type="entry name" value="2-AMINO-5-FORMYLAMINO-6-RIBOSYLAMINOPYRIMIDIN-4(3H)-ONE 5'-MONOPHOSPHATE DEFORMYLASE"/>
    <property type="match status" value="1"/>
</dbReference>
<dbReference type="GO" id="GO:0046872">
    <property type="term" value="F:metal ion binding"/>
    <property type="evidence" value="ECO:0007669"/>
    <property type="project" value="UniProtKB-KW"/>
</dbReference>
<evidence type="ECO:0000256" key="2">
    <source>
        <dbReference type="ARBA" id="ARBA00022723"/>
    </source>
</evidence>
<reference evidence="5" key="1">
    <citation type="submission" date="2015-10" db="EMBL/GenBank/DDBJ databases">
        <authorList>
            <person name="Gilbert D.G."/>
        </authorList>
    </citation>
    <scope>NUCLEOTIDE SEQUENCE</scope>
</reference>
<keyword evidence="4" id="KW-0862">Zinc</keyword>
<dbReference type="EMBL" id="CZRL01000032">
    <property type="protein sequence ID" value="CUS50602.1"/>
    <property type="molecule type" value="Genomic_DNA"/>
</dbReference>
<dbReference type="AlphaFoldDB" id="A0A160TP78"/>
<dbReference type="PANTHER" id="PTHR35005">
    <property type="entry name" value="3-DEHYDRO-SCYLLO-INOSOSE HYDROLASE"/>
    <property type="match status" value="1"/>
</dbReference>
<dbReference type="Gene3D" id="3.40.50.10310">
    <property type="entry name" value="Creatininase"/>
    <property type="match status" value="1"/>
</dbReference>
<evidence type="ECO:0000313" key="5">
    <source>
        <dbReference type="EMBL" id="CUS50602.1"/>
    </source>
</evidence>
<keyword evidence="2" id="KW-0479">Metal-binding</keyword>
<evidence type="ECO:0000256" key="3">
    <source>
        <dbReference type="ARBA" id="ARBA00022801"/>
    </source>
</evidence>
<evidence type="ECO:0000256" key="1">
    <source>
        <dbReference type="ARBA" id="ARBA00001947"/>
    </source>
</evidence>